<feature type="non-terminal residue" evidence="3">
    <location>
        <position position="1"/>
    </location>
</feature>
<dbReference type="EMBL" id="CAUYUJ010019382">
    <property type="protein sequence ID" value="CAK0890720.1"/>
    <property type="molecule type" value="Genomic_DNA"/>
</dbReference>
<dbReference type="SUPFAM" id="SSF50729">
    <property type="entry name" value="PH domain-like"/>
    <property type="match status" value="1"/>
</dbReference>
<name>A0ABN9WYK6_9DINO</name>
<dbReference type="Pfam" id="PF00027">
    <property type="entry name" value="cNMP_binding"/>
    <property type="match status" value="1"/>
</dbReference>
<comment type="caution">
    <text evidence="3">The sequence shown here is derived from an EMBL/GenBank/DDBJ whole genome shotgun (WGS) entry which is preliminary data.</text>
</comment>
<accession>A0ABN9WYK6</accession>
<dbReference type="PANTHER" id="PTHR16189">
    <property type="entry name" value="TRANSMEMBRANE PROTEIN 104-RELATED"/>
    <property type="match status" value="1"/>
</dbReference>
<dbReference type="Proteomes" id="UP001189429">
    <property type="component" value="Unassembled WGS sequence"/>
</dbReference>
<feature type="domain" description="Cyclic nucleotide-binding" evidence="2">
    <location>
        <begin position="453"/>
        <end position="544"/>
    </location>
</feature>
<keyword evidence="1" id="KW-1133">Transmembrane helix</keyword>
<evidence type="ECO:0000313" key="3">
    <source>
        <dbReference type="EMBL" id="CAK0890720.1"/>
    </source>
</evidence>
<dbReference type="PANTHER" id="PTHR16189:SF3">
    <property type="entry name" value="AMINO ACID TRANSPORTER TRANSMEMBRANE DOMAIN-CONTAINING PROTEIN"/>
    <property type="match status" value="1"/>
</dbReference>
<reference evidence="3" key="1">
    <citation type="submission" date="2023-10" db="EMBL/GenBank/DDBJ databases">
        <authorList>
            <person name="Chen Y."/>
            <person name="Shah S."/>
            <person name="Dougan E. K."/>
            <person name="Thang M."/>
            <person name="Chan C."/>
        </authorList>
    </citation>
    <scope>NUCLEOTIDE SEQUENCE [LARGE SCALE GENOMIC DNA]</scope>
</reference>
<feature type="transmembrane region" description="Helical" evidence="1">
    <location>
        <begin position="636"/>
        <end position="656"/>
    </location>
</feature>
<feature type="transmembrane region" description="Helical" evidence="1">
    <location>
        <begin position="703"/>
        <end position="720"/>
    </location>
</feature>
<feature type="transmembrane region" description="Helical" evidence="1">
    <location>
        <begin position="852"/>
        <end position="870"/>
    </location>
</feature>
<dbReference type="InterPro" id="IPR018490">
    <property type="entry name" value="cNMP-bd_dom_sf"/>
</dbReference>
<dbReference type="InterPro" id="IPR000595">
    <property type="entry name" value="cNMP-bd_dom"/>
</dbReference>
<keyword evidence="4" id="KW-1185">Reference proteome</keyword>
<dbReference type="InterPro" id="IPR001849">
    <property type="entry name" value="PH_domain"/>
</dbReference>
<dbReference type="PRINTS" id="PR00103">
    <property type="entry name" value="CAMPKINASE"/>
</dbReference>
<feature type="transmembrane region" description="Helical" evidence="1">
    <location>
        <begin position="907"/>
        <end position="928"/>
    </location>
</feature>
<dbReference type="SUPFAM" id="SSF51206">
    <property type="entry name" value="cAMP-binding domain-like"/>
    <property type="match status" value="1"/>
</dbReference>
<protein>
    <recommendedName>
        <fullName evidence="2">Cyclic nucleotide-binding domain-containing protein</fullName>
    </recommendedName>
</protein>
<dbReference type="SMART" id="SM00233">
    <property type="entry name" value="PH"/>
    <property type="match status" value="1"/>
</dbReference>
<feature type="transmembrane region" description="Helical" evidence="1">
    <location>
        <begin position="882"/>
        <end position="901"/>
    </location>
</feature>
<dbReference type="CDD" id="cd00038">
    <property type="entry name" value="CAP_ED"/>
    <property type="match status" value="1"/>
</dbReference>
<dbReference type="InterPro" id="IPR014710">
    <property type="entry name" value="RmlC-like_jellyroll"/>
</dbReference>
<dbReference type="CDD" id="cd00821">
    <property type="entry name" value="PH"/>
    <property type="match status" value="1"/>
</dbReference>
<dbReference type="InterPro" id="IPR018488">
    <property type="entry name" value="cNMP-bd_CS"/>
</dbReference>
<dbReference type="PROSITE" id="PS50042">
    <property type="entry name" value="CNMP_BINDING_3"/>
    <property type="match status" value="1"/>
</dbReference>
<dbReference type="SMART" id="SM00100">
    <property type="entry name" value="cNMP"/>
    <property type="match status" value="1"/>
</dbReference>
<dbReference type="PROSITE" id="PS00889">
    <property type="entry name" value="CNMP_BINDING_2"/>
    <property type="match status" value="1"/>
</dbReference>
<gene>
    <name evidence="3" type="ORF">PCOR1329_LOCUS70835</name>
</gene>
<sequence>PFWLKPLFTALTTRRSYRCIQNSGMWLSSDGTFKSWLKRVKGDHSQWKWLQRTTSRYYTVDFKTQKFYYSQDQAQKNISQPVPFHDLKGAELLKGRGQGKQGDCGFLVHTFARTYELYAASEALAERWVESLNAATNLASRDHYAEAYCLPDRAASGWTLDPQSRVGAWQLAGASPSPTRSGGLGYVFDEAGDDSEARCREALYQIPNDVRSAAAEREPRWAQLSWSERLSAVQSFAGGTGHGIAYPTAAQTSSPQSDGLRHRRRLAPSCPWSPFEEERLSSAALSAVPLASHAGAAHAGTTGALLSSRPGSEAWDAAMFATPREVPLEVDAARARPEVQEQCRAALLTMPCSIRSAAALEHEEAWPRFTWAERFSAVRSYCLQHGFECEDVLGAPAALRQQPVAALRDGRDAAGARQVAPCSESQRLQAIFAYSDSLQMLVGHHVEALGRAVIDGMQQRAVRDGEVVIQQGKENTHMYIVNEGSFDVLIRYGEGPAVKVCQYGPGMVFGEHAMLSNAPRAATVVATSSSKLWTLEREAFRAIVRAPEESKTIGFLGGVMLLINNLAGPTIVSMPALAQEAGWLSVALVQGIVAIVACACGYMLLGAMRRMPGNSNFEQRIEFTNVAMFYLPHKTYLFVMLCYHANSILSLMSLIIQSGQVIDYLILNFNGCSPGITFDESGGLSYVCGTRTDSVTPFGDRTVMSSAMVIVGVICAPFAVKNLDDNVALQYLAILGLSVMSVVWVAILVSEPDFPTLLPAMTTMQGGLIGTVLFNFAFTSALPSWVNEKRPEVSVFASFALTMGYVLVVYTVIGIVGGMAYKPFYTTDENLFSKLNAGGSKLGRVTVTAYPMLQNFTSIPVFSILIRYNLVQSGLSDGMATFIAVVVPWILSIAFYTGSGFNSISEIGGLATSSVINFIVPAALYASARRCASEIQQ</sequence>
<proteinExistence type="predicted"/>
<evidence type="ECO:0000259" key="2">
    <source>
        <dbReference type="PROSITE" id="PS50042"/>
    </source>
</evidence>
<keyword evidence="1" id="KW-0812">Transmembrane</keyword>
<feature type="transmembrane region" description="Helical" evidence="1">
    <location>
        <begin position="793"/>
        <end position="821"/>
    </location>
</feature>
<feature type="transmembrane region" description="Helical" evidence="1">
    <location>
        <begin position="583"/>
        <end position="605"/>
    </location>
</feature>
<feature type="transmembrane region" description="Helical" evidence="1">
    <location>
        <begin position="727"/>
        <end position="747"/>
    </location>
</feature>
<feature type="transmembrane region" description="Helical" evidence="1">
    <location>
        <begin position="767"/>
        <end position="786"/>
    </location>
</feature>
<dbReference type="Gene3D" id="2.60.120.10">
    <property type="entry name" value="Jelly Rolls"/>
    <property type="match status" value="1"/>
</dbReference>
<dbReference type="InterPro" id="IPR011993">
    <property type="entry name" value="PH-like_dom_sf"/>
</dbReference>
<organism evidence="3 4">
    <name type="scientific">Prorocentrum cordatum</name>
    <dbReference type="NCBI Taxonomy" id="2364126"/>
    <lineage>
        <taxon>Eukaryota</taxon>
        <taxon>Sar</taxon>
        <taxon>Alveolata</taxon>
        <taxon>Dinophyceae</taxon>
        <taxon>Prorocentrales</taxon>
        <taxon>Prorocentraceae</taxon>
        <taxon>Prorocentrum</taxon>
    </lineage>
</organism>
<evidence type="ECO:0000256" key="1">
    <source>
        <dbReference type="SAM" id="Phobius"/>
    </source>
</evidence>
<evidence type="ECO:0000313" key="4">
    <source>
        <dbReference type="Proteomes" id="UP001189429"/>
    </source>
</evidence>
<keyword evidence="1" id="KW-0472">Membrane</keyword>
<dbReference type="Gene3D" id="2.30.29.30">
    <property type="entry name" value="Pleckstrin-homology domain (PH domain)/Phosphotyrosine-binding domain (PTB)"/>
    <property type="match status" value="1"/>
</dbReference>